<comment type="caution">
    <text evidence="1">The sequence shown here is derived from an EMBL/GenBank/DDBJ whole genome shotgun (WGS) entry which is preliminary data.</text>
</comment>
<sequence length="72" mass="8379">MLIYIYSINDGISGVVNGIVFVEHEWEVTCRLSDYYGSTEDELFANGLTFRKIDRLEELRNLSKKKDVITFI</sequence>
<dbReference type="AlphaFoldDB" id="A0A9X6F748"/>
<dbReference type="EMBL" id="NFDN01000064">
    <property type="protein sequence ID" value="OTY56311.1"/>
    <property type="molecule type" value="Genomic_DNA"/>
</dbReference>
<reference evidence="1 2" key="1">
    <citation type="submission" date="2016-10" db="EMBL/GenBank/DDBJ databases">
        <title>Comparative genomics of Bacillus thuringiensis reveals a path to pathogens against multiple invertebrate hosts.</title>
        <authorList>
            <person name="Zheng J."/>
            <person name="Gao Q."/>
            <person name="Liu H."/>
            <person name="Peng D."/>
            <person name="Ruan L."/>
            <person name="Sun M."/>
        </authorList>
    </citation>
    <scope>NUCLEOTIDE SEQUENCE [LARGE SCALE GENOMIC DNA]</scope>
    <source>
        <strain evidence="1">BGSC 4CA1</strain>
    </source>
</reference>
<gene>
    <name evidence="1" type="ORF">BK746_17050</name>
</gene>
<organism evidence="1 2">
    <name type="scientific">Bacillus thuringiensis serovar yosoo</name>
    <dbReference type="NCBI Taxonomy" id="180848"/>
    <lineage>
        <taxon>Bacteria</taxon>
        <taxon>Bacillati</taxon>
        <taxon>Bacillota</taxon>
        <taxon>Bacilli</taxon>
        <taxon>Bacillales</taxon>
        <taxon>Bacillaceae</taxon>
        <taxon>Bacillus</taxon>
        <taxon>Bacillus cereus group</taxon>
    </lineage>
</organism>
<proteinExistence type="predicted"/>
<protein>
    <submittedName>
        <fullName evidence="1">Uncharacterized protein</fullName>
    </submittedName>
</protein>
<dbReference type="RefSeq" id="WP_087966670.1">
    <property type="nucleotide sequence ID" value="NZ_NFDN01000064.1"/>
</dbReference>
<name>A0A9X6F748_BACTU</name>
<evidence type="ECO:0000313" key="1">
    <source>
        <dbReference type="EMBL" id="OTY56311.1"/>
    </source>
</evidence>
<accession>A0A9X6F748</accession>
<evidence type="ECO:0000313" key="2">
    <source>
        <dbReference type="Proteomes" id="UP000195129"/>
    </source>
</evidence>
<dbReference type="Proteomes" id="UP000195129">
    <property type="component" value="Unassembled WGS sequence"/>
</dbReference>